<organism evidence="2 3">
    <name type="scientific">Oesophagostomum dentatum</name>
    <name type="common">Nodular worm</name>
    <dbReference type="NCBI Taxonomy" id="61180"/>
    <lineage>
        <taxon>Eukaryota</taxon>
        <taxon>Metazoa</taxon>
        <taxon>Ecdysozoa</taxon>
        <taxon>Nematoda</taxon>
        <taxon>Chromadorea</taxon>
        <taxon>Rhabditida</taxon>
        <taxon>Rhabditina</taxon>
        <taxon>Rhabditomorpha</taxon>
        <taxon>Strongyloidea</taxon>
        <taxon>Strongylidae</taxon>
        <taxon>Oesophagostomum</taxon>
    </lineage>
</organism>
<keyword evidence="3" id="KW-1185">Reference proteome</keyword>
<evidence type="ECO:0008006" key="4">
    <source>
        <dbReference type="Google" id="ProtNLM"/>
    </source>
</evidence>
<name>A0A0B1T8Z1_OESDE</name>
<feature type="signal peptide" evidence="1">
    <location>
        <begin position="1"/>
        <end position="19"/>
    </location>
</feature>
<protein>
    <recommendedName>
        <fullName evidence="4">Secreted protein</fullName>
    </recommendedName>
</protein>
<reference evidence="2 3" key="1">
    <citation type="submission" date="2014-03" db="EMBL/GenBank/DDBJ databases">
        <title>Draft genome of the hookworm Oesophagostomum dentatum.</title>
        <authorList>
            <person name="Mitreva M."/>
        </authorList>
    </citation>
    <scope>NUCLEOTIDE SEQUENCE [LARGE SCALE GENOMIC DNA]</scope>
    <source>
        <strain evidence="2 3">OD-Hann</strain>
    </source>
</reference>
<evidence type="ECO:0000256" key="1">
    <source>
        <dbReference type="SAM" id="SignalP"/>
    </source>
</evidence>
<feature type="chain" id="PRO_5002062296" description="Secreted protein" evidence="1">
    <location>
        <begin position="20"/>
        <end position="96"/>
    </location>
</feature>
<dbReference type="EMBL" id="KN550654">
    <property type="protein sequence ID" value="KHJ93684.1"/>
    <property type="molecule type" value="Genomic_DNA"/>
</dbReference>
<dbReference type="AlphaFoldDB" id="A0A0B1T8Z1"/>
<evidence type="ECO:0000313" key="2">
    <source>
        <dbReference type="EMBL" id="KHJ93684.1"/>
    </source>
</evidence>
<dbReference type="Proteomes" id="UP000053660">
    <property type="component" value="Unassembled WGS sequence"/>
</dbReference>
<proteinExistence type="predicted"/>
<evidence type="ECO:0000313" key="3">
    <source>
        <dbReference type="Proteomes" id="UP000053660"/>
    </source>
</evidence>
<accession>A0A0B1T8Z1</accession>
<sequence>MLRGSCAIILAALVVCCHADASSLLKEVGEILQENDDEADTGDATSTTSEVLSESNAKGKRYEAFWSSSYTCIFTPNIVTRRVLFFICLTLAEKSI</sequence>
<gene>
    <name evidence="2" type="ORF">OESDEN_06401</name>
</gene>
<keyword evidence="1" id="KW-0732">Signal</keyword>